<feature type="region of interest" description="Disordered" evidence="1">
    <location>
        <begin position="34"/>
        <end position="60"/>
    </location>
</feature>
<sequence>FIYETIALEVPLKKIHPDEELEDEESNEYIYIDDSLDSEEEENEEVDPRWEALKNLKNKN</sequence>
<dbReference type="AlphaFoldDB" id="A0A2T4DEZ3"/>
<comment type="caution">
    <text evidence="2">The sequence shown here is derived from an EMBL/GenBank/DDBJ whole genome shotgun (WGS) entry which is preliminary data.</text>
</comment>
<accession>A0A2T4DEZ3</accession>
<proteinExistence type="predicted"/>
<evidence type="ECO:0000313" key="2">
    <source>
        <dbReference type="EMBL" id="PTB92421.1"/>
    </source>
</evidence>
<dbReference type="InterPro" id="IPR003772">
    <property type="entry name" value="YceD"/>
</dbReference>
<organism evidence="2 3">
    <name type="scientific">Marivirga lumbricoides</name>
    <dbReference type="NCBI Taxonomy" id="1046115"/>
    <lineage>
        <taxon>Bacteria</taxon>
        <taxon>Pseudomonadati</taxon>
        <taxon>Bacteroidota</taxon>
        <taxon>Cytophagia</taxon>
        <taxon>Cytophagales</taxon>
        <taxon>Marivirgaceae</taxon>
        <taxon>Marivirga</taxon>
    </lineage>
</organism>
<protein>
    <submittedName>
        <fullName evidence="2">DUF177 domain-containing protein</fullName>
    </submittedName>
</protein>
<evidence type="ECO:0000313" key="3">
    <source>
        <dbReference type="Proteomes" id="UP000240608"/>
    </source>
</evidence>
<dbReference type="EMBL" id="PYVU01000225">
    <property type="protein sequence ID" value="PTB92421.1"/>
    <property type="molecule type" value="Genomic_DNA"/>
</dbReference>
<reference evidence="2 3" key="1">
    <citation type="submission" date="2018-03" db="EMBL/GenBank/DDBJ databases">
        <title>Cross-interface Injection: A General Nanoliter Liquid Handling Method Applied to Single Cells Genome Amplification Automated Nanoliter Liquid Handling Applied to Single Cell Multiple Displacement Amplification.</title>
        <authorList>
            <person name="Yun J."/>
            <person name="Xu P."/>
            <person name="Xu J."/>
            <person name="Dai X."/>
            <person name="Wang Y."/>
            <person name="Zheng X."/>
            <person name="Cao C."/>
            <person name="Yi Q."/>
            <person name="Zhu Y."/>
            <person name="Wang L."/>
            <person name="Dong Z."/>
            <person name="Huang Y."/>
            <person name="Huang L."/>
            <person name="Du W."/>
        </authorList>
    </citation>
    <scope>NUCLEOTIDE SEQUENCE [LARGE SCALE GENOMIC DNA]</scope>
    <source>
        <strain evidence="2 3">Z-D1-2</strain>
    </source>
</reference>
<name>A0A2T4DEZ3_9BACT</name>
<feature type="compositionally biased region" description="Acidic residues" evidence="1">
    <location>
        <begin position="34"/>
        <end position="45"/>
    </location>
</feature>
<gene>
    <name evidence="2" type="ORF">C9994_14020</name>
</gene>
<evidence type="ECO:0000256" key="1">
    <source>
        <dbReference type="SAM" id="MobiDB-lite"/>
    </source>
</evidence>
<dbReference type="Proteomes" id="UP000240608">
    <property type="component" value="Unassembled WGS sequence"/>
</dbReference>
<dbReference type="Pfam" id="PF02620">
    <property type="entry name" value="YceD"/>
    <property type="match status" value="1"/>
</dbReference>
<feature type="non-terminal residue" evidence="2">
    <location>
        <position position="1"/>
    </location>
</feature>